<dbReference type="GO" id="GO:0016987">
    <property type="term" value="F:sigma factor activity"/>
    <property type="evidence" value="ECO:0007669"/>
    <property type="project" value="UniProtKB-KW"/>
</dbReference>
<dbReference type="Gene3D" id="3.10.450.50">
    <property type="match status" value="1"/>
</dbReference>
<evidence type="ECO:0000256" key="2">
    <source>
        <dbReference type="ARBA" id="ARBA00023015"/>
    </source>
</evidence>
<evidence type="ECO:0000256" key="1">
    <source>
        <dbReference type="ARBA" id="ARBA00010641"/>
    </source>
</evidence>
<evidence type="ECO:0000313" key="10">
    <source>
        <dbReference type="Proteomes" id="UP000180166"/>
    </source>
</evidence>
<reference evidence="8 9" key="2">
    <citation type="journal article" date="2016" name="Genome Announc.">
        <title>Draft Genome Sequence of Erythromycin- and Oxytetracycline-Sensitive Nocardia seriolae Strain U-1 (NBRC 110359).</title>
        <authorList>
            <person name="Imajoh M."/>
            <person name="Sukeda M."/>
            <person name="Shimizu M."/>
            <person name="Yamane J."/>
            <person name="Ohnishi K."/>
            <person name="Oshima S."/>
        </authorList>
    </citation>
    <scope>NUCLEOTIDE SEQUENCE [LARGE SCALE GENOMIC DNA]</scope>
    <source>
        <strain evidence="8 9">U-1</strain>
    </source>
</reference>
<protein>
    <submittedName>
        <fullName evidence="7">ECF RNA polymerase sigma factor SigI</fullName>
    </submittedName>
</protein>
<dbReference type="Proteomes" id="UP000037179">
    <property type="component" value="Unassembled WGS sequence"/>
</dbReference>
<keyword evidence="4" id="KW-0238">DNA-binding</keyword>
<dbReference type="GO" id="GO:0003677">
    <property type="term" value="F:DNA binding"/>
    <property type="evidence" value="ECO:0007669"/>
    <property type="project" value="UniProtKB-KW"/>
</dbReference>
<keyword evidence="3" id="KW-0731">Sigma factor</keyword>
<keyword evidence="5" id="KW-0804">Transcription</keyword>
<dbReference type="InterPro" id="IPR013324">
    <property type="entry name" value="RNA_pol_sigma_r3/r4-like"/>
</dbReference>
<evidence type="ECO:0000259" key="6">
    <source>
        <dbReference type="Pfam" id="PF08281"/>
    </source>
</evidence>
<dbReference type="PANTHER" id="PTHR30173:SF43">
    <property type="entry name" value="ECF RNA POLYMERASE SIGMA FACTOR SIGI-RELATED"/>
    <property type="match status" value="1"/>
</dbReference>
<evidence type="ECO:0000256" key="3">
    <source>
        <dbReference type="ARBA" id="ARBA00023082"/>
    </source>
</evidence>
<evidence type="ECO:0000313" key="8">
    <source>
        <dbReference type="EMBL" id="GAP30506.1"/>
    </source>
</evidence>
<dbReference type="RefSeq" id="WP_033089174.1">
    <property type="nucleotide sequence ID" value="NZ_AP017900.1"/>
</dbReference>
<dbReference type="InterPro" id="IPR052704">
    <property type="entry name" value="ECF_Sigma-70_Domain"/>
</dbReference>
<dbReference type="SUPFAM" id="SSF54427">
    <property type="entry name" value="NTF2-like"/>
    <property type="match status" value="1"/>
</dbReference>
<dbReference type="InterPro" id="IPR032710">
    <property type="entry name" value="NTF2-like_dom_sf"/>
</dbReference>
<name>A0A0B8NKC1_9NOCA</name>
<evidence type="ECO:0000313" key="9">
    <source>
        <dbReference type="Proteomes" id="UP000037179"/>
    </source>
</evidence>
<dbReference type="GeneID" id="93375270"/>
<proteinExistence type="inferred from homology"/>
<dbReference type="Gene3D" id="1.10.10.10">
    <property type="entry name" value="Winged helix-like DNA-binding domain superfamily/Winged helix DNA-binding domain"/>
    <property type="match status" value="1"/>
</dbReference>
<sequence>MSGNDTGSPAERFERRRARLTALAFRMLGASGETEGAVQETWVRSSRTDIDGIRDLDGWLTAALSRICLDLLRARQVHKQYPLGTSVPGGLPYAPTVGGPEEQVVLDADMERAVLVLLHRLPPAERVAFVLHDMFEVPFYEIAEILRRSPNAARLLASRARHRVVADSDELRPDTLREHRIVRVFLAAVRAGDIGAVVSVLAPDITVTADRVAAPGAVPVTAEGVRVVARLAAGFATRAHFTTVVLVDGRAGALVAARDQAPTVMAFTIDGEQITRIDVIGDPDVLARLALTDFSA</sequence>
<keyword evidence="9" id="KW-1185">Reference proteome</keyword>
<accession>A0A0B8NKC1</accession>
<reference evidence="9" key="1">
    <citation type="submission" date="2015-07" db="EMBL/GenBank/DDBJ databases">
        <title>Nocardia seriolae U-1 whole genome shotgun sequence.</title>
        <authorList>
            <person name="Imajoh M."/>
            <person name="Fukumoto Y."/>
            <person name="Sukeda M."/>
            <person name="Yamane J."/>
            <person name="Yamasaki K."/>
            <person name="Shimizu M."/>
            <person name="Ohnishi K."/>
            <person name="Oshima S."/>
        </authorList>
    </citation>
    <scope>NUCLEOTIDE SEQUENCE [LARGE SCALE GENOMIC DNA]</scope>
    <source>
        <strain evidence="9">U-1</strain>
    </source>
</reference>
<evidence type="ECO:0000256" key="4">
    <source>
        <dbReference type="ARBA" id="ARBA00023125"/>
    </source>
</evidence>
<dbReference type="Pfam" id="PF08281">
    <property type="entry name" value="Sigma70_r4_2"/>
    <property type="match status" value="1"/>
</dbReference>
<dbReference type="KEGG" id="nsr:NS506_04246"/>
<dbReference type="EMBL" id="BBYQ01000082">
    <property type="protein sequence ID" value="GAP30506.1"/>
    <property type="molecule type" value="Genomic_DNA"/>
</dbReference>
<comment type="similarity">
    <text evidence="1">Belongs to the sigma-70 factor family. ECF subfamily.</text>
</comment>
<dbReference type="InterPro" id="IPR013325">
    <property type="entry name" value="RNA_pol_sigma_r2"/>
</dbReference>
<organism evidence="8 9">
    <name type="scientific">Nocardia seriolae</name>
    <dbReference type="NCBI Taxonomy" id="37332"/>
    <lineage>
        <taxon>Bacteria</taxon>
        <taxon>Bacillati</taxon>
        <taxon>Actinomycetota</taxon>
        <taxon>Actinomycetes</taxon>
        <taxon>Mycobacteriales</taxon>
        <taxon>Nocardiaceae</taxon>
        <taxon>Nocardia</taxon>
    </lineage>
</organism>
<dbReference type="GO" id="GO:0006352">
    <property type="term" value="P:DNA-templated transcription initiation"/>
    <property type="evidence" value="ECO:0007669"/>
    <property type="project" value="InterPro"/>
</dbReference>
<dbReference type="InterPro" id="IPR036388">
    <property type="entry name" value="WH-like_DNA-bd_sf"/>
</dbReference>
<dbReference type="Gene3D" id="1.10.1740.10">
    <property type="match status" value="1"/>
</dbReference>
<dbReference type="InterPro" id="IPR013249">
    <property type="entry name" value="RNA_pol_sigma70_r4_t2"/>
</dbReference>
<dbReference type="OrthoDB" id="3211555at2"/>
<gene>
    <name evidence="7" type="ORF">NS506_04246</name>
    <name evidence="8" type="ORF">NSK11_contig00082-0014</name>
</gene>
<evidence type="ECO:0000313" key="7">
    <source>
        <dbReference type="EMBL" id="APA98294.1"/>
    </source>
</evidence>
<dbReference type="EMBL" id="CP017839">
    <property type="protein sequence ID" value="APA98294.1"/>
    <property type="molecule type" value="Genomic_DNA"/>
</dbReference>
<dbReference type="SUPFAM" id="SSF88659">
    <property type="entry name" value="Sigma3 and sigma4 domains of RNA polymerase sigma factors"/>
    <property type="match status" value="1"/>
</dbReference>
<dbReference type="AlphaFoldDB" id="A0A0B8NKC1"/>
<feature type="domain" description="RNA polymerase sigma factor 70 region 4 type 2" evidence="6">
    <location>
        <begin position="112"/>
        <end position="161"/>
    </location>
</feature>
<reference evidence="7 10" key="3">
    <citation type="submission" date="2016-10" db="EMBL/GenBank/DDBJ databases">
        <title>Genome sequence of Nocardia seriolae strain EM150506, isolated from Anguila japonica.</title>
        <authorList>
            <person name="Han H.-J."/>
        </authorList>
    </citation>
    <scope>NUCLEOTIDE SEQUENCE [LARGE SCALE GENOMIC DNA]</scope>
    <source>
        <strain evidence="7 10">EM150506</strain>
    </source>
</reference>
<dbReference type="SUPFAM" id="SSF88946">
    <property type="entry name" value="Sigma2 domain of RNA polymerase sigma factors"/>
    <property type="match status" value="1"/>
</dbReference>
<dbReference type="PANTHER" id="PTHR30173">
    <property type="entry name" value="SIGMA 19 FACTOR"/>
    <property type="match status" value="1"/>
</dbReference>
<keyword evidence="2" id="KW-0805">Transcription regulation</keyword>
<evidence type="ECO:0000256" key="5">
    <source>
        <dbReference type="ARBA" id="ARBA00023163"/>
    </source>
</evidence>
<dbReference type="Proteomes" id="UP000180166">
    <property type="component" value="Chromosome"/>
</dbReference>